<name>A0ABD0UHK1_DENTH</name>
<dbReference type="InterPro" id="IPR001245">
    <property type="entry name" value="Ser-Thr/Tyr_kinase_cat_dom"/>
</dbReference>
<dbReference type="Proteomes" id="UP001552299">
    <property type="component" value="Unassembled WGS sequence"/>
</dbReference>
<sequence length="1472" mass="163249">MMRALAILFCIWIWTPSTVYGDTDGDDVSALNVFYTSVNSPNQLTGWNESGGDPCGQSWKGVKCSGSSVTELKLSGLGLNGNLGYQMDKLKSLVELDVSNNNLGGGDSIPYNLPQNLQQLNLAQNQFNGGIPYSISQMASLQKLNLAHNQLRGALSDMFGQLPNLEVMDLSSNFITGDIPESFSSLSSLTTLFLQNNQFTGPIDVLANLPLNDLNVANNRFTGWIPNRLKGINNLKTDGNSWNSGPAPPPPPYTSPPGIPSNPGQGSGGNNSPSVGGGKSSGIGGGGIAGIIISILVVGAIIAFFLLRRKSRRFSREDHFEQDQPFASLASNELKSIHIASAVDTAKFKSATDETTFQPTSASLKPPPTDRQNRSYDEDEFSKSLPVKKAKAVLIRKTMYSVADLQVATNSFSVDNLIGAGSLGRVYRAQFTDGKVLAVKKIYSSSLPRQSYEGFIELVSTISQLYHPNISELVGYCCEHGQHLLVYDFYKNGSLQDLLHLVDEDSNPLSWNTRVKIALGSARALEMDLRNTPFTVQLGRGASIQLANATINTGNSGATIQFGELQFSLATASAAAVPVYGMDTEGPAGRPYAADVAARHVHPPPRRSQPAQVVNANEFPQRRVSVFKRLSNSETPATRRVMDGKQISVLPATTTTLPTGLSMPGRNDAEASSSGGRPSRRQRRRMNAELRAQQLLQVHPSTLPAQEPEASVPTQNKFTNLKWVKRNSSTGELKQSFWEQRPQAPVPQKKKEPETLSGRVHRVLKTVKEKGLMKKKYQRPLMIEARRTPSRELPSLVTRGKFKQNLQEAHQGVTLGPRVQESAAERAQQKDKQIWRPRSHERKALGRQTNMGVTSGAASQRSGPTDKSRKKWIPKKVPFDNPLDGRHPGESSRGSHHQPTASSQEEASFDRSPRIEEFFMLGDEPEIQWKRRSGIRKREDDENDEETMRVEVVYMVEHDDEPPLLRVYRRQHGAGSTAGRDEDSSENEEEEEFEDNHLFADATTLEEAQRQMHRQMKAKDKEIAHLNAKMTEMMTQMTMMMQMMQRNITANPIPVQQTNHQATSSGLANPPAHPVPQVSGVRVTSSSIPPTQEGRAEMKQTQKEQWEIAVSKKTTKMLKQLEGVPGVKWKSPTEPVLDLKALPIAQTSTFKQRPNQAGSSKSGKEKPSKRKTKLKKFKEKRTATQRAIDCLDEYYQTVRRPIKLADFMSELKVAEAEEANEEPLPVETCRVISVTPVAPIKDKYVNELVVEICLATSSMDYSSEEDLYFPREVESEHDITSQMEHVQLEGDSELEDAKYFIPKKQKPSSSLEAKASSSKAAKRPGQEGEKKQVWRKKATPTLPKTVVIPKERKKVPHLGSDTEEEDVTPTKSQKVCQSTAKKKKKIECSDSDYDYESTYASTVQCVFSRSIGSLSISDSVFVVTRIPMQHFKEIAPREVYNVEELITFMCPLTEKGAGQEAYFIKLENARKK</sequence>
<dbReference type="SMART" id="SM00369">
    <property type="entry name" value="LRR_TYP"/>
    <property type="match status" value="4"/>
</dbReference>
<dbReference type="PANTHER" id="PTHR48007">
    <property type="entry name" value="LEUCINE-RICH REPEAT RECEPTOR-LIKE PROTEIN KINASE PXC1"/>
    <property type="match status" value="1"/>
</dbReference>
<evidence type="ECO:0000313" key="14">
    <source>
        <dbReference type="Proteomes" id="UP001552299"/>
    </source>
</evidence>
<evidence type="ECO:0000313" key="13">
    <source>
        <dbReference type="EMBL" id="KAL0912214.1"/>
    </source>
</evidence>
<dbReference type="FunFam" id="3.30.200.20:FF:000125">
    <property type="entry name" value="Protein STRUBBELIG-RECEPTOR FAMILY 8"/>
    <property type="match status" value="1"/>
</dbReference>
<dbReference type="PROSITE" id="PS50011">
    <property type="entry name" value="PROTEIN_KINASE_DOM"/>
    <property type="match status" value="1"/>
</dbReference>
<dbReference type="PANTHER" id="PTHR48007:SF13">
    <property type="entry name" value="PROTEIN STRUBBELIG-RECEPTOR FAMILY 4"/>
    <property type="match status" value="1"/>
</dbReference>
<feature type="region of interest" description="Disordered" evidence="9">
    <location>
        <begin position="703"/>
        <end position="722"/>
    </location>
</feature>
<gene>
    <name evidence="13" type="ORF">M5K25_018175</name>
</gene>
<feature type="signal peptide" evidence="11">
    <location>
        <begin position="1"/>
        <end position="21"/>
    </location>
</feature>
<dbReference type="Pfam" id="PF13855">
    <property type="entry name" value="LRR_8"/>
    <property type="match status" value="2"/>
</dbReference>
<keyword evidence="14" id="KW-1185">Reference proteome</keyword>
<feature type="compositionally biased region" description="Polar residues" evidence="9">
    <location>
        <begin position="1145"/>
        <end position="1158"/>
    </location>
</feature>
<feature type="domain" description="Protein kinase" evidence="12">
    <location>
        <begin position="412"/>
        <end position="796"/>
    </location>
</feature>
<evidence type="ECO:0000256" key="9">
    <source>
        <dbReference type="SAM" id="MobiDB-lite"/>
    </source>
</evidence>
<dbReference type="SUPFAM" id="SSF56112">
    <property type="entry name" value="Protein kinase-like (PK-like)"/>
    <property type="match status" value="1"/>
</dbReference>
<keyword evidence="7 10" id="KW-0472">Membrane</keyword>
<feature type="compositionally biased region" description="Polar residues" evidence="9">
    <location>
        <begin position="353"/>
        <end position="363"/>
    </location>
</feature>
<keyword evidence="4 11" id="KW-0732">Signal</keyword>
<comment type="subcellular location">
    <subcellularLocation>
        <location evidence="1">Membrane</location>
    </subcellularLocation>
</comment>
<feature type="region of interest" description="Disordered" evidence="9">
    <location>
        <begin position="1075"/>
        <end position="1100"/>
    </location>
</feature>
<dbReference type="Pfam" id="PF07714">
    <property type="entry name" value="PK_Tyr_Ser-Thr"/>
    <property type="match status" value="1"/>
</dbReference>
<feature type="compositionally biased region" description="Polar residues" evidence="9">
    <location>
        <begin position="847"/>
        <end position="865"/>
    </location>
</feature>
<keyword evidence="3 10" id="KW-0812">Transmembrane</keyword>
<feature type="region of interest" description="Disordered" evidence="9">
    <location>
        <begin position="1301"/>
        <end position="1335"/>
    </location>
</feature>
<evidence type="ECO:0000256" key="8">
    <source>
        <dbReference type="ARBA" id="ARBA00023170"/>
    </source>
</evidence>
<feature type="compositionally biased region" description="Basic residues" evidence="9">
    <location>
        <begin position="1167"/>
        <end position="1178"/>
    </location>
</feature>
<keyword evidence="5" id="KW-0677">Repeat</keyword>
<dbReference type="SUPFAM" id="SSF52058">
    <property type="entry name" value="L domain-like"/>
    <property type="match status" value="1"/>
</dbReference>
<proteinExistence type="predicted"/>
<comment type="caution">
    <text evidence="13">The sequence shown here is derived from an EMBL/GenBank/DDBJ whole genome shotgun (WGS) entry which is preliminary data.</text>
</comment>
<feature type="transmembrane region" description="Helical" evidence="10">
    <location>
        <begin position="283"/>
        <end position="307"/>
    </location>
</feature>
<dbReference type="InterPro" id="IPR003591">
    <property type="entry name" value="Leu-rich_rpt_typical-subtyp"/>
</dbReference>
<feature type="region of interest" description="Disordered" evidence="9">
    <location>
        <begin position="351"/>
        <end position="379"/>
    </location>
</feature>
<feature type="region of interest" description="Disordered" evidence="9">
    <location>
        <begin position="811"/>
        <end position="911"/>
    </location>
</feature>
<feature type="region of interest" description="Disordered" evidence="9">
    <location>
        <begin position="236"/>
        <end position="278"/>
    </location>
</feature>
<evidence type="ECO:0000256" key="10">
    <source>
        <dbReference type="SAM" id="Phobius"/>
    </source>
</evidence>
<dbReference type="InterPro" id="IPR000719">
    <property type="entry name" value="Prot_kinase_dom"/>
</dbReference>
<feature type="region of interest" description="Disordered" evidence="9">
    <location>
        <begin position="1145"/>
        <end position="1178"/>
    </location>
</feature>
<dbReference type="Gene3D" id="1.10.510.10">
    <property type="entry name" value="Transferase(Phosphotransferase) domain 1"/>
    <property type="match status" value="1"/>
</dbReference>
<dbReference type="InterPro" id="IPR001611">
    <property type="entry name" value="Leu-rich_rpt"/>
</dbReference>
<reference evidence="13 14" key="1">
    <citation type="journal article" date="2024" name="Plant Biotechnol. J.">
        <title>Dendrobium thyrsiflorum genome and its molecular insights into genes involved in important horticultural traits.</title>
        <authorList>
            <person name="Chen B."/>
            <person name="Wang J.Y."/>
            <person name="Zheng P.J."/>
            <person name="Li K.L."/>
            <person name="Liang Y.M."/>
            <person name="Chen X.F."/>
            <person name="Zhang C."/>
            <person name="Zhao X."/>
            <person name="He X."/>
            <person name="Zhang G.Q."/>
            <person name="Liu Z.J."/>
            <person name="Xu Q."/>
        </authorList>
    </citation>
    <scope>NUCLEOTIDE SEQUENCE [LARGE SCALE GENOMIC DNA]</scope>
    <source>
        <strain evidence="13">GZMU011</strain>
    </source>
</reference>
<feature type="compositionally biased region" description="Low complexity" evidence="9">
    <location>
        <begin position="1307"/>
        <end position="1319"/>
    </location>
</feature>
<keyword evidence="8" id="KW-0675">Receptor</keyword>
<evidence type="ECO:0000256" key="6">
    <source>
        <dbReference type="ARBA" id="ARBA00022989"/>
    </source>
</evidence>
<feature type="region of interest" description="Disordered" evidence="9">
    <location>
        <begin position="648"/>
        <end position="685"/>
    </location>
</feature>
<feature type="compositionally biased region" description="Low complexity" evidence="9">
    <location>
        <begin position="650"/>
        <end position="659"/>
    </location>
</feature>
<feature type="compositionally biased region" description="Gly residues" evidence="9">
    <location>
        <begin position="265"/>
        <end position="278"/>
    </location>
</feature>
<feature type="compositionally biased region" description="Basic and acidic residues" evidence="9">
    <location>
        <begin position="823"/>
        <end position="834"/>
    </location>
</feature>
<keyword evidence="6 10" id="KW-1133">Transmembrane helix</keyword>
<accession>A0ABD0UHK1</accession>
<dbReference type="FunFam" id="3.80.10.10:FF:000062">
    <property type="entry name" value="protein STRUBBELIG-RECEPTOR FAMILY 3"/>
    <property type="match status" value="1"/>
</dbReference>
<feature type="region of interest" description="Disordered" evidence="9">
    <location>
        <begin position="972"/>
        <end position="999"/>
    </location>
</feature>
<feature type="compositionally biased region" description="Pro residues" evidence="9">
    <location>
        <begin position="246"/>
        <end position="260"/>
    </location>
</feature>
<feature type="compositionally biased region" description="Acidic residues" evidence="9">
    <location>
        <begin position="983"/>
        <end position="994"/>
    </location>
</feature>
<evidence type="ECO:0000256" key="4">
    <source>
        <dbReference type="ARBA" id="ARBA00022729"/>
    </source>
</evidence>
<feature type="compositionally biased region" description="Polar residues" evidence="9">
    <location>
        <begin position="897"/>
        <end position="906"/>
    </location>
</feature>
<dbReference type="InterPro" id="IPR013210">
    <property type="entry name" value="LRR_N_plant-typ"/>
</dbReference>
<feature type="chain" id="PRO_5044841217" description="Protein kinase domain-containing protein" evidence="11">
    <location>
        <begin position="22"/>
        <end position="1472"/>
    </location>
</feature>
<dbReference type="InterPro" id="IPR046959">
    <property type="entry name" value="PRK1-6/SRF4-like"/>
</dbReference>
<dbReference type="Gene3D" id="3.80.10.10">
    <property type="entry name" value="Ribonuclease Inhibitor"/>
    <property type="match status" value="1"/>
</dbReference>
<evidence type="ECO:0000256" key="3">
    <source>
        <dbReference type="ARBA" id="ARBA00022692"/>
    </source>
</evidence>
<evidence type="ECO:0000256" key="1">
    <source>
        <dbReference type="ARBA" id="ARBA00004370"/>
    </source>
</evidence>
<dbReference type="GO" id="GO:0016020">
    <property type="term" value="C:membrane"/>
    <property type="evidence" value="ECO:0007669"/>
    <property type="project" value="UniProtKB-SubCell"/>
</dbReference>
<dbReference type="Pfam" id="PF08263">
    <property type="entry name" value="LRRNT_2"/>
    <property type="match status" value="1"/>
</dbReference>
<dbReference type="InterPro" id="IPR011009">
    <property type="entry name" value="Kinase-like_dom_sf"/>
</dbReference>
<keyword evidence="2" id="KW-0433">Leucine-rich repeat</keyword>
<evidence type="ECO:0000256" key="2">
    <source>
        <dbReference type="ARBA" id="ARBA00022614"/>
    </source>
</evidence>
<evidence type="ECO:0000259" key="12">
    <source>
        <dbReference type="PROSITE" id="PS50011"/>
    </source>
</evidence>
<dbReference type="EMBL" id="JANQDX010000014">
    <property type="protein sequence ID" value="KAL0912214.1"/>
    <property type="molecule type" value="Genomic_DNA"/>
</dbReference>
<protein>
    <recommendedName>
        <fullName evidence="12">Protein kinase domain-containing protein</fullName>
    </recommendedName>
</protein>
<evidence type="ECO:0000256" key="5">
    <source>
        <dbReference type="ARBA" id="ARBA00022737"/>
    </source>
</evidence>
<evidence type="ECO:0000256" key="11">
    <source>
        <dbReference type="SAM" id="SignalP"/>
    </source>
</evidence>
<organism evidence="13 14">
    <name type="scientific">Dendrobium thyrsiflorum</name>
    <name type="common">Pinecone-like raceme dendrobium</name>
    <name type="synonym">Orchid</name>
    <dbReference type="NCBI Taxonomy" id="117978"/>
    <lineage>
        <taxon>Eukaryota</taxon>
        <taxon>Viridiplantae</taxon>
        <taxon>Streptophyta</taxon>
        <taxon>Embryophyta</taxon>
        <taxon>Tracheophyta</taxon>
        <taxon>Spermatophyta</taxon>
        <taxon>Magnoliopsida</taxon>
        <taxon>Liliopsida</taxon>
        <taxon>Asparagales</taxon>
        <taxon>Orchidaceae</taxon>
        <taxon>Epidendroideae</taxon>
        <taxon>Malaxideae</taxon>
        <taxon>Dendrobiinae</taxon>
        <taxon>Dendrobium</taxon>
    </lineage>
</organism>
<evidence type="ECO:0000256" key="7">
    <source>
        <dbReference type="ARBA" id="ARBA00023136"/>
    </source>
</evidence>
<feature type="region of interest" description="Disordered" evidence="9">
    <location>
        <begin position="731"/>
        <end position="755"/>
    </location>
</feature>
<dbReference type="InterPro" id="IPR032675">
    <property type="entry name" value="LRR_dom_sf"/>
</dbReference>